<name>A0A4R7JLI5_9GAMM</name>
<protein>
    <submittedName>
        <fullName evidence="1">Uncharacterized protein</fullName>
    </submittedName>
</protein>
<gene>
    <name evidence="1" type="ORF">DES49_2867</name>
</gene>
<evidence type="ECO:0000313" key="1">
    <source>
        <dbReference type="EMBL" id="TDT37903.1"/>
    </source>
</evidence>
<reference evidence="1 2" key="1">
    <citation type="submission" date="2019-03" db="EMBL/GenBank/DDBJ databases">
        <title>Genomic Encyclopedia of Type Strains, Phase IV (KMG-IV): sequencing the most valuable type-strain genomes for metagenomic binning, comparative biology and taxonomic classification.</title>
        <authorList>
            <person name="Goeker M."/>
        </authorList>
    </citation>
    <scope>NUCLEOTIDE SEQUENCE [LARGE SCALE GENOMIC DNA]</scope>
    <source>
        <strain evidence="1 2">DSM 15505</strain>
    </source>
</reference>
<proteinExistence type="predicted"/>
<organism evidence="1 2">
    <name type="scientific">Halospina denitrificans</name>
    <dbReference type="NCBI Taxonomy" id="332522"/>
    <lineage>
        <taxon>Bacteria</taxon>
        <taxon>Pseudomonadati</taxon>
        <taxon>Pseudomonadota</taxon>
        <taxon>Gammaproteobacteria</taxon>
        <taxon>Halospina</taxon>
    </lineage>
</organism>
<sequence>MKNATRQFYLSALGIDVWEARYPLPGAAPSAAQPVDDDSASLHPPIPEREKITVEPGAPSQGLDQIKSVLDEGGEAEIGAAHDEPDIASLPVEDKAEQTDSFLSLQAAFWHGSRLSLAADLGANPGSDIQLRLGANIMHALGEPGVSPEIVQWPAFENRSLPGNDDAAFDRLLNGIMAPSPSFSWFILGPESIEILSPRFRGQGHEVRASSELTLSHLVSNGTAKRELWELIKQSELLRALGNGDGE</sequence>
<keyword evidence="2" id="KW-1185">Reference proteome</keyword>
<dbReference type="OrthoDB" id="6362681at2"/>
<dbReference type="RefSeq" id="WP_133737090.1">
    <property type="nucleotide sequence ID" value="NZ_SOAX01000007.1"/>
</dbReference>
<evidence type="ECO:0000313" key="2">
    <source>
        <dbReference type="Proteomes" id="UP000295830"/>
    </source>
</evidence>
<comment type="caution">
    <text evidence="1">The sequence shown here is derived from an EMBL/GenBank/DDBJ whole genome shotgun (WGS) entry which is preliminary data.</text>
</comment>
<dbReference type="AlphaFoldDB" id="A0A4R7JLI5"/>
<dbReference type="Proteomes" id="UP000295830">
    <property type="component" value="Unassembled WGS sequence"/>
</dbReference>
<dbReference type="EMBL" id="SOAX01000007">
    <property type="protein sequence ID" value="TDT37903.1"/>
    <property type="molecule type" value="Genomic_DNA"/>
</dbReference>
<accession>A0A4R7JLI5</accession>